<dbReference type="PROSITE" id="PS50023">
    <property type="entry name" value="LIM_DOMAIN_2"/>
    <property type="match status" value="1"/>
</dbReference>
<evidence type="ECO:0000256" key="3">
    <source>
        <dbReference type="ARBA" id="ARBA00023038"/>
    </source>
</evidence>
<dbReference type="GO" id="GO:0046872">
    <property type="term" value="F:metal ion binding"/>
    <property type="evidence" value="ECO:0007669"/>
    <property type="project" value="UniProtKB-KW"/>
</dbReference>
<organism evidence="6">
    <name type="scientific">Paulinella micropora</name>
    <dbReference type="NCBI Taxonomy" id="1928728"/>
    <lineage>
        <taxon>Eukaryota</taxon>
        <taxon>Sar</taxon>
        <taxon>Rhizaria</taxon>
        <taxon>Cercozoa</taxon>
        <taxon>Imbricatea</taxon>
        <taxon>Silicofilosea</taxon>
        <taxon>Euglyphida</taxon>
        <taxon>Paulinellidae</taxon>
        <taxon>Paulinella</taxon>
    </lineage>
</organism>
<feature type="domain" description="LIM zinc-binding" evidence="5">
    <location>
        <begin position="3"/>
        <end position="70"/>
    </location>
</feature>
<dbReference type="PANTHER" id="PTHR24206">
    <property type="entry name" value="OS06G0237300 PROTEIN"/>
    <property type="match status" value="1"/>
</dbReference>
<dbReference type="Gene3D" id="2.10.110.10">
    <property type="entry name" value="Cysteine Rich Protein"/>
    <property type="match status" value="1"/>
</dbReference>
<accession>A0A2Z6ERX1</accession>
<dbReference type="Pfam" id="PF00412">
    <property type="entry name" value="LIM"/>
    <property type="match status" value="1"/>
</dbReference>
<evidence type="ECO:0000313" key="6">
    <source>
        <dbReference type="EMBL" id="BBE07976.1"/>
    </source>
</evidence>
<name>A0A2Z6ERX1_9EUKA</name>
<keyword evidence="3 4" id="KW-0440">LIM domain</keyword>
<proteinExistence type="evidence at transcript level"/>
<keyword evidence="2 4" id="KW-0862">Zinc</keyword>
<reference evidence="6" key="1">
    <citation type="journal article" date="2018" name="PLoS ONE">
        <title>Characterization of spliced leader trans-splicing in a photosynthetic rhizarian amoeba, Paulinella micropora, and its possible role in functional gene transfer.</title>
        <authorList>
            <person name="Matsuo M."/>
            <person name="Katahata A."/>
            <person name="Satoh S."/>
            <person name="Matsuzaki M."/>
            <person name="Nomura M."/>
            <person name="Ishida K."/>
            <person name="Inagaki Y."/>
            <person name="Obokata J."/>
        </authorList>
    </citation>
    <scope>NUCLEOTIDE SEQUENCE</scope>
    <source>
        <strain evidence="6">MYN1</strain>
    </source>
</reference>
<evidence type="ECO:0000256" key="1">
    <source>
        <dbReference type="ARBA" id="ARBA00022723"/>
    </source>
</evidence>
<dbReference type="InterPro" id="IPR001781">
    <property type="entry name" value="Znf_LIM"/>
</dbReference>
<evidence type="ECO:0000256" key="2">
    <source>
        <dbReference type="ARBA" id="ARBA00022833"/>
    </source>
</evidence>
<evidence type="ECO:0000256" key="4">
    <source>
        <dbReference type="PROSITE-ProRule" id="PRU00125"/>
    </source>
</evidence>
<dbReference type="SUPFAM" id="SSF57716">
    <property type="entry name" value="Glucocorticoid receptor-like (DNA-binding domain)"/>
    <property type="match status" value="1"/>
</dbReference>
<gene>
    <name evidence="6" type="primary">LASP1</name>
</gene>
<keyword evidence="1 4" id="KW-0479">Metal-binding</keyword>
<evidence type="ECO:0000259" key="5">
    <source>
        <dbReference type="PROSITE" id="PS50023"/>
    </source>
</evidence>
<dbReference type="SMART" id="SM00132">
    <property type="entry name" value="LIM"/>
    <property type="match status" value="1"/>
</dbReference>
<dbReference type="EMBL" id="LC384069">
    <property type="protein sequence ID" value="BBE07976.1"/>
    <property type="molecule type" value="mRNA"/>
</dbReference>
<protein>
    <submittedName>
        <fullName evidence="6">LIM and SH3 domain protein</fullName>
    </submittedName>
</protein>
<sequence length="126" mass="13830">MSKVCPKCNKTVYPTEEIQGAGNFWHKPCFRCMGDTDNGQKCNITLELKTVFAHQGKIYCQRHVPKPKATVVTDDVMMEHARHAPHKGSEGLGHVGLIHKDARVQDKLRVDAATSGSGHAAAKPVE</sequence>
<dbReference type="AlphaFoldDB" id="A0A2Z6ERX1"/>